<keyword evidence="4 7" id="KW-0442">Lipid degradation</keyword>
<dbReference type="InterPro" id="IPR007000">
    <property type="entry name" value="PLipase_B-like"/>
</dbReference>
<evidence type="ECO:0000256" key="8">
    <source>
        <dbReference type="SAM" id="Phobius"/>
    </source>
</evidence>
<evidence type="ECO:0000256" key="7">
    <source>
        <dbReference type="RuleBase" id="RU364138"/>
    </source>
</evidence>
<evidence type="ECO:0000256" key="1">
    <source>
        <dbReference type="ARBA" id="ARBA00007835"/>
    </source>
</evidence>
<evidence type="ECO:0000256" key="4">
    <source>
        <dbReference type="ARBA" id="ARBA00022963"/>
    </source>
</evidence>
<keyword evidence="6" id="KW-0325">Glycoprotein</keyword>
<feature type="transmembrane region" description="Helical" evidence="8">
    <location>
        <begin position="384"/>
        <end position="407"/>
    </location>
</feature>
<reference evidence="9" key="1">
    <citation type="submission" date="2015-07" db="EMBL/GenBank/DDBJ databases">
        <title>Adaptation to a free-living lifestyle via gene acquisitions in the diplomonad Trepomonas sp. PC1.</title>
        <authorList>
            <person name="Xu F."/>
            <person name="Jerlstrom-Hultqvist J."/>
            <person name="Kolisko M."/>
            <person name="Simpson A.G.B."/>
            <person name="Roger A.J."/>
            <person name="Svard S.G."/>
            <person name="Andersson J.O."/>
        </authorList>
    </citation>
    <scope>NUCLEOTIDE SEQUENCE</scope>
    <source>
        <strain evidence="9">PC1</strain>
    </source>
</reference>
<evidence type="ECO:0000256" key="5">
    <source>
        <dbReference type="ARBA" id="ARBA00023098"/>
    </source>
</evidence>
<gene>
    <name evidence="9" type="ORF">TPC1_13838</name>
</gene>
<dbReference type="GO" id="GO:0004620">
    <property type="term" value="F:phospholipase activity"/>
    <property type="evidence" value="ECO:0007669"/>
    <property type="project" value="InterPro"/>
</dbReference>
<sequence length="438" mass="50162">STLNQIHPKTTSSITDAHLRQVCHQICKTCSQATLRGGISIATSQKWQKRTTSLSVVQRLRQSVQQSSYPGFIYSYDDFYILRNLLINGTETEIVVTETTYNTFNLSNYKFIDPEGRVTPTFLRIMMANWNCDSFETWSYIFKFLISWTYNNNYLLADYKLFKQAIVNTTSVEERKQNLLKYQIIYSIEIVTGMLKESDETKTLVNEMFVASLNTPRDEELFNFSGYFQQNAEDGDNLRSFYNGSRYCQCKKLVPNVTNIVEFQELIRYNDFKNDKCAQNDSARTMGGRYDLRTKDMTFRNPGFSGSTDAKVVDVLLLDKRQFKMVVGPPSGGDSNLPKYNFTAVEEEQRKLNISKPRPLGVHVVLPGVWATLHQNGDPEPNTAAVVCAIVIPIIAIGVGLAVWGLIYHSDRRRKEILEQEQQLLIEDPKQTVDLEDL</sequence>
<dbReference type="Gene3D" id="3.60.60.30">
    <property type="match status" value="1"/>
</dbReference>
<comment type="function">
    <text evidence="7">Putative phospholipase.</text>
</comment>
<proteinExistence type="inferred from homology"/>
<keyword evidence="8" id="KW-0472">Membrane</keyword>
<evidence type="ECO:0000256" key="3">
    <source>
        <dbReference type="ARBA" id="ARBA00022801"/>
    </source>
</evidence>
<keyword evidence="5 7" id="KW-0443">Lipid metabolism</keyword>
<name>A0A146KE27_9EUKA</name>
<dbReference type="AlphaFoldDB" id="A0A146KE27"/>
<dbReference type="EC" id="3.1.1.-" evidence="7"/>
<protein>
    <recommendedName>
        <fullName evidence="7">Phospholipase B-like</fullName>
        <ecNumber evidence="7">3.1.1.-</ecNumber>
    </recommendedName>
</protein>
<keyword evidence="8" id="KW-1133">Transmembrane helix</keyword>
<keyword evidence="3 7" id="KW-0378">Hydrolase</keyword>
<feature type="non-terminal residue" evidence="9">
    <location>
        <position position="438"/>
    </location>
</feature>
<comment type="similarity">
    <text evidence="1 7">Belongs to the phospholipase B-like family.</text>
</comment>
<dbReference type="GO" id="GO:0009395">
    <property type="term" value="P:phospholipid catabolic process"/>
    <property type="evidence" value="ECO:0007669"/>
    <property type="project" value="TreeGrafter"/>
</dbReference>
<feature type="non-terminal residue" evidence="9">
    <location>
        <position position="1"/>
    </location>
</feature>
<keyword evidence="2" id="KW-0732">Signal</keyword>
<dbReference type="PANTHER" id="PTHR12370:SF3">
    <property type="entry name" value="PHOSPHOLIPASE B-LIKE 2-RELATED"/>
    <property type="match status" value="1"/>
</dbReference>
<evidence type="ECO:0000313" key="9">
    <source>
        <dbReference type="EMBL" id="JAP93756.1"/>
    </source>
</evidence>
<dbReference type="Pfam" id="PF04916">
    <property type="entry name" value="Phospholip_B"/>
    <property type="match status" value="1"/>
</dbReference>
<keyword evidence="8" id="KW-0812">Transmembrane</keyword>
<evidence type="ECO:0000256" key="2">
    <source>
        <dbReference type="ARBA" id="ARBA00022729"/>
    </source>
</evidence>
<dbReference type="GO" id="GO:0005576">
    <property type="term" value="C:extracellular region"/>
    <property type="evidence" value="ECO:0007669"/>
    <property type="project" value="TreeGrafter"/>
</dbReference>
<dbReference type="PANTHER" id="PTHR12370">
    <property type="entry name" value="PHOSPHOLIPASE B-RELATED"/>
    <property type="match status" value="1"/>
</dbReference>
<accession>A0A146KE27</accession>
<evidence type="ECO:0000256" key="6">
    <source>
        <dbReference type="ARBA" id="ARBA00023180"/>
    </source>
</evidence>
<dbReference type="EMBL" id="GDID01002850">
    <property type="protein sequence ID" value="JAP93756.1"/>
    <property type="molecule type" value="Transcribed_RNA"/>
</dbReference>
<organism evidence="9">
    <name type="scientific">Trepomonas sp. PC1</name>
    <dbReference type="NCBI Taxonomy" id="1076344"/>
    <lineage>
        <taxon>Eukaryota</taxon>
        <taxon>Metamonada</taxon>
        <taxon>Diplomonadida</taxon>
        <taxon>Hexamitidae</taxon>
        <taxon>Hexamitinae</taxon>
        <taxon>Trepomonas</taxon>
    </lineage>
</organism>